<keyword evidence="4 7" id="KW-1133">Transmembrane helix</keyword>
<evidence type="ECO:0000313" key="10">
    <source>
        <dbReference type="Proteomes" id="UP000319210"/>
    </source>
</evidence>
<dbReference type="PANTHER" id="PTHR23513:SF6">
    <property type="entry name" value="MAJOR FACILITATOR SUPERFAMILY ASSOCIATED DOMAIN-CONTAINING PROTEIN"/>
    <property type="match status" value="1"/>
</dbReference>
<feature type="domain" description="Major facilitator superfamily (MFS) profile" evidence="8">
    <location>
        <begin position="1"/>
        <end position="407"/>
    </location>
</feature>
<accession>A0A4Y3QSI9</accession>
<keyword evidence="3 7" id="KW-0812">Transmembrane</keyword>
<feature type="transmembrane region" description="Helical" evidence="7">
    <location>
        <begin position="85"/>
        <end position="106"/>
    </location>
</feature>
<protein>
    <submittedName>
        <fullName evidence="9">MFS transporter</fullName>
    </submittedName>
</protein>
<dbReference type="RefSeq" id="WP_086815187.1">
    <property type="nucleotide sequence ID" value="NZ_BJMM01000003.1"/>
</dbReference>
<keyword evidence="2" id="KW-1003">Cell membrane</keyword>
<evidence type="ECO:0000256" key="2">
    <source>
        <dbReference type="ARBA" id="ARBA00022475"/>
    </source>
</evidence>
<name>A0A4Y3QSI9_STRCI</name>
<dbReference type="PANTHER" id="PTHR23513">
    <property type="entry name" value="INTEGRAL MEMBRANE EFFLUX PROTEIN-RELATED"/>
    <property type="match status" value="1"/>
</dbReference>
<feature type="transmembrane region" description="Helical" evidence="7">
    <location>
        <begin position="295"/>
        <end position="314"/>
    </location>
</feature>
<feature type="region of interest" description="Disordered" evidence="6">
    <location>
        <begin position="406"/>
        <end position="463"/>
    </location>
</feature>
<evidence type="ECO:0000313" key="9">
    <source>
        <dbReference type="EMBL" id="GEB48374.1"/>
    </source>
</evidence>
<evidence type="ECO:0000256" key="5">
    <source>
        <dbReference type="ARBA" id="ARBA00023136"/>
    </source>
</evidence>
<keyword evidence="10" id="KW-1185">Reference proteome</keyword>
<evidence type="ECO:0000259" key="8">
    <source>
        <dbReference type="PROSITE" id="PS50850"/>
    </source>
</evidence>
<dbReference type="Proteomes" id="UP000319210">
    <property type="component" value="Unassembled WGS sequence"/>
</dbReference>
<comment type="caution">
    <text evidence="9">The sequence shown here is derived from an EMBL/GenBank/DDBJ whole genome shotgun (WGS) entry which is preliminary data.</text>
</comment>
<evidence type="ECO:0000256" key="4">
    <source>
        <dbReference type="ARBA" id="ARBA00022989"/>
    </source>
</evidence>
<comment type="subcellular location">
    <subcellularLocation>
        <location evidence="1">Cell membrane</location>
        <topology evidence="1">Multi-pass membrane protein</topology>
    </subcellularLocation>
</comment>
<gene>
    <name evidence="9" type="ORF">SCA03_09250</name>
</gene>
<feature type="transmembrane region" description="Helical" evidence="7">
    <location>
        <begin position="180"/>
        <end position="197"/>
    </location>
</feature>
<dbReference type="AlphaFoldDB" id="A0A4Y3QSI9"/>
<dbReference type="CDD" id="cd06173">
    <property type="entry name" value="MFS_MefA_like"/>
    <property type="match status" value="1"/>
</dbReference>
<evidence type="ECO:0000256" key="7">
    <source>
        <dbReference type="SAM" id="Phobius"/>
    </source>
</evidence>
<keyword evidence="5 7" id="KW-0472">Membrane</keyword>
<dbReference type="GO" id="GO:0022857">
    <property type="term" value="F:transmembrane transporter activity"/>
    <property type="evidence" value="ECO:0007669"/>
    <property type="project" value="InterPro"/>
</dbReference>
<feature type="transmembrane region" description="Helical" evidence="7">
    <location>
        <begin position="266"/>
        <end position="283"/>
    </location>
</feature>
<feature type="transmembrane region" description="Helical" evidence="7">
    <location>
        <begin position="56"/>
        <end position="78"/>
    </location>
</feature>
<reference evidence="9 10" key="1">
    <citation type="submission" date="2019-06" db="EMBL/GenBank/DDBJ databases">
        <title>Whole genome shotgun sequence of Streptomyces cacaoi subsp. cacaoi NBRC 12748.</title>
        <authorList>
            <person name="Hosoyama A."/>
            <person name="Uohara A."/>
            <person name="Ohji S."/>
            <person name="Ichikawa N."/>
        </authorList>
    </citation>
    <scope>NUCLEOTIDE SEQUENCE [LARGE SCALE GENOMIC DNA]</scope>
    <source>
        <strain evidence="9 10">NBRC 12748</strain>
    </source>
</reference>
<dbReference type="InterPro" id="IPR020846">
    <property type="entry name" value="MFS_dom"/>
</dbReference>
<dbReference type="Pfam" id="PF07690">
    <property type="entry name" value="MFS_1"/>
    <property type="match status" value="1"/>
</dbReference>
<evidence type="ECO:0000256" key="6">
    <source>
        <dbReference type="SAM" id="MobiDB-lite"/>
    </source>
</evidence>
<evidence type="ECO:0000256" key="3">
    <source>
        <dbReference type="ARBA" id="ARBA00022692"/>
    </source>
</evidence>
<organism evidence="9 10">
    <name type="scientific">Streptomyces cacaoi</name>
    <dbReference type="NCBI Taxonomy" id="1898"/>
    <lineage>
        <taxon>Bacteria</taxon>
        <taxon>Bacillati</taxon>
        <taxon>Actinomycetota</taxon>
        <taxon>Actinomycetes</taxon>
        <taxon>Kitasatosporales</taxon>
        <taxon>Streptomycetaceae</taxon>
        <taxon>Streptomyces</taxon>
    </lineage>
</organism>
<dbReference type="InterPro" id="IPR036259">
    <property type="entry name" value="MFS_trans_sf"/>
</dbReference>
<feature type="compositionally biased region" description="Basic and acidic residues" evidence="6">
    <location>
        <begin position="417"/>
        <end position="427"/>
    </location>
</feature>
<dbReference type="InterPro" id="IPR011701">
    <property type="entry name" value="MFS"/>
</dbReference>
<dbReference type="PROSITE" id="PS50850">
    <property type="entry name" value="MFS"/>
    <property type="match status" value="1"/>
</dbReference>
<feature type="transmembrane region" description="Helical" evidence="7">
    <location>
        <begin position="356"/>
        <end position="376"/>
    </location>
</feature>
<dbReference type="EMBL" id="BJMM01000003">
    <property type="protein sequence ID" value="GEB48374.1"/>
    <property type="molecule type" value="Genomic_DNA"/>
</dbReference>
<dbReference type="SUPFAM" id="SSF103473">
    <property type="entry name" value="MFS general substrate transporter"/>
    <property type="match status" value="1"/>
</dbReference>
<dbReference type="OrthoDB" id="4544213at2"/>
<feature type="transmembrane region" description="Helical" evidence="7">
    <location>
        <begin position="33"/>
        <end position="50"/>
    </location>
</feature>
<proteinExistence type="predicted"/>
<dbReference type="GO" id="GO:0005886">
    <property type="term" value="C:plasma membrane"/>
    <property type="evidence" value="ECO:0007669"/>
    <property type="project" value="UniProtKB-SubCell"/>
</dbReference>
<feature type="transmembrane region" description="Helical" evidence="7">
    <location>
        <begin position="382"/>
        <end position="402"/>
    </location>
</feature>
<feature type="transmembrane region" description="Helical" evidence="7">
    <location>
        <begin position="320"/>
        <end position="344"/>
    </location>
</feature>
<evidence type="ECO:0000256" key="1">
    <source>
        <dbReference type="ARBA" id="ARBA00004651"/>
    </source>
</evidence>
<sequence>MATRQPPAGPRTRPLWRNRDYNLLWMSRTCTEAGFNASLMAFPLLVLAVTGSPAQAGLVTGVNAAAQLVAGVPAGTLLDRWNRRAVMLGCEVARGAVLMMLVWTVWRDTVEVWHMVATAAVLGLCAALYDPAEEASLPHVVPEGQLATAVSMNHARSNIGQLLGTGVSGVLFGIKHVLPFAANAVAHAFSFVLLLFVRLPRPARDRGGAFERGFWRETAEGLRWVWSHRLIRVTALCAVALNFLFQIVYLVLIMAAQQDGVPSGQIGMMAAMFGVGGILGALAAPRLHGWFGRRLSVLVVFWAMAVLAPLSLTASSGPVLGLFLTGMAFFAPTANTAVSTYQLLATPDRLRGRLSGIIGLVSGVSAALGPMAGGLAMEWMGARWAIVAAAVGTAVTAVIATLSPTLRGFSPPGGGTEPKREDGHADGPDGPDGGPGEGTVSEHVPGATGDGVARAPESSRRAP</sequence>
<dbReference type="Gene3D" id="1.20.1250.20">
    <property type="entry name" value="MFS general substrate transporter like domains"/>
    <property type="match status" value="1"/>
</dbReference>
<feature type="transmembrane region" description="Helical" evidence="7">
    <location>
        <begin position="233"/>
        <end position="254"/>
    </location>
</feature>